<dbReference type="Proteomes" id="UP000019322">
    <property type="component" value="Chromosome"/>
</dbReference>
<accession>A0AA86AIS8</accession>
<organism evidence="1 2">
    <name type="scientific">Sulfurospirillum multivorans (strain DM 12446 / JCM 15788 / NBRC 109480)</name>
    <dbReference type="NCBI Taxonomy" id="1150621"/>
    <lineage>
        <taxon>Bacteria</taxon>
        <taxon>Pseudomonadati</taxon>
        <taxon>Campylobacterota</taxon>
        <taxon>Epsilonproteobacteria</taxon>
        <taxon>Campylobacterales</taxon>
        <taxon>Sulfurospirillaceae</taxon>
        <taxon>Sulfurospirillum</taxon>
    </lineage>
</organism>
<proteinExistence type="predicted"/>
<sequence>MKKFVFLLFMLTPFLFGDYKLLINTTDNYKQENIISEETIFFGSFDDYMSYRQEIAKKLLAGTAGGAIQGLSQGAAQLAQGLSGGVASGLTGAGVGFVIIAIQEQIDKNRADQRYIELHKITLKDGSTELKSFFFNGNKQPVYTEEEIKDFIKLGEAK</sequence>
<dbReference type="KEGG" id="smul:SMUL_0023"/>
<dbReference type="EMBL" id="CP007201">
    <property type="protein sequence ID" value="AHJ11311.1"/>
    <property type="molecule type" value="Genomic_DNA"/>
</dbReference>
<dbReference type="AlphaFoldDB" id="A0AA86AIS8"/>
<evidence type="ECO:0000313" key="2">
    <source>
        <dbReference type="Proteomes" id="UP000019322"/>
    </source>
</evidence>
<protein>
    <submittedName>
        <fullName evidence="1">Uncharacterized protein</fullName>
    </submittedName>
</protein>
<reference evidence="1 2" key="1">
    <citation type="journal article" date="2014" name="Environ. Microbiol.">
        <title>Insights into organohalide respiration and the versatile catabolism of Sulfurospirillum multivorans gained from comparative genomics and physiological studies.</title>
        <authorList>
            <person name="Goris T."/>
            <person name="Schubert T."/>
            <person name="Gadkari J."/>
            <person name="Wubet T."/>
            <person name="Tarkka M."/>
            <person name="Buscot F."/>
            <person name="Adrian L."/>
            <person name="Diekert G."/>
        </authorList>
    </citation>
    <scope>NUCLEOTIDE SEQUENCE [LARGE SCALE GENOMIC DNA]</scope>
    <source>
        <strain evidence="2">DM 12446 / JCM 15788 / NBRC 109480</strain>
    </source>
</reference>
<dbReference type="RefSeq" id="WP_025343236.1">
    <property type="nucleotide sequence ID" value="NZ_CP007201.1"/>
</dbReference>
<evidence type="ECO:0000313" key="1">
    <source>
        <dbReference type="EMBL" id="AHJ11311.1"/>
    </source>
</evidence>
<name>A0AA86AIS8_SULMK</name>
<gene>
    <name evidence="1" type="ORF">SMUL_0023</name>
</gene>